<evidence type="ECO:0000313" key="2">
    <source>
        <dbReference type="EMBL" id="CAF4732425.1"/>
    </source>
</evidence>
<dbReference type="Proteomes" id="UP000681720">
    <property type="component" value="Unassembled WGS sequence"/>
</dbReference>
<accession>A0A8S3AHV1</accession>
<sequence>NTVENEPINISNIPTTLATAPTITTIPSNVPLVPQSDPNATLIAALAATNAVSTFVIFLKHYRKENDEVYRYQI</sequence>
<dbReference type="AlphaFoldDB" id="A0A8S3AHV1"/>
<organism evidence="2 3">
    <name type="scientific">Rotaria magnacalcarata</name>
    <dbReference type="NCBI Taxonomy" id="392030"/>
    <lineage>
        <taxon>Eukaryota</taxon>
        <taxon>Metazoa</taxon>
        <taxon>Spiralia</taxon>
        <taxon>Gnathifera</taxon>
        <taxon>Rotifera</taxon>
        <taxon>Eurotatoria</taxon>
        <taxon>Bdelloidea</taxon>
        <taxon>Philodinida</taxon>
        <taxon>Philodinidae</taxon>
        <taxon>Rotaria</taxon>
    </lineage>
</organism>
<keyword evidence="1" id="KW-1133">Transmembrane helix</keyword>
<evidence type="ECO:0000313" key="3">
    <source>
        <dbReference type="Proteomes" id="UP000681720"/>
    </source>
</evidence>
<reference evidence="2" key="1">
    <citation type="submission" date="2021-02" db="EMBL/GenBank/DDBJ databases">
        <authorList>
            <person name="Nowell W R."/>
        </authorList>
    </citation>
    <scope>NUCLEOTIDE SEQUENCE</scope>
</reference>
<proteinExistence type="predicted"/>
<evidence type="ECO:0000256" key="1">
    <source>
        <dbReference type="SAM" id="Phobius"/>
    </source>
</evidence>
<keyword evidence="1" id="KW-0472">Membrane</keyword>
<gene>
    <name evidence="2" type="ORF">GIL414_LOCUS44337</name>
</gene>
<name>A0A8S3AHV1_9BILA</name>
<comment type="caution">
    <text evidence="2">The sequence shown here is derived from an EMBL/GenBank/DDBJ whole genome shotgun (WGS) entry which is preliminary data.</text>
</comment>
<dbReference type="EMBL" id="CAJOBJ010133525">
    <property type="protein sequence ID" value="CAF4732425.1"/>
    <property type="molecule type" value="Genomic_DNA"/>
</dbReference>
<feature type="transmembrane region" description="Helical" evidence="1">
    <location>
        <begin position="40"/>
        <end position="59"/>
    </location>
</feature>
<protein>
    <submittedName>
        <fullName evidence="2">Uncharacterized protein</fullName>
    </submittedName>
</protein>
<keyword evidence="1" id="KW-0812">Transmembrane</keyword>
<feature type="non-terminal residue" evidence="2">
    <location>
        <position position="1"/>
    </location>
</feature>